<protein>
    <submittedName>
        <fullName evidence="1">4158_t:CDS:1</fullName>
    </submittedName>
</protein>
<evidence type="ECO:0000313" key="1">
    <source>
        <dbReference type="EMBL" id="CAG8476148.1"/>
    </source>
</evidence>
<accession>A0ACA9KK85</accession>
<proteinExistence type="predicted"/>
<gene>
    <name evidence="1" type="ORF">RPERSI_LOCUS781</name>
</gene>
<organism evidence="1 2">
    <name type="scientific">Racocetra persica</name>
    <dbReference type="NCBI Taxonomy" id="160502"/>
    <lineage>
        <taxon>Eukaryota</taxon>
        <taxon>Fungi</taxon>
        <taxon>Fungi incertae sedis</taxon>
        <taxon>Mucoromycota</taxon>
        <taxon>Glomeromycotina</taxon>
        <taxon>Glomeromycetes</taxon>
        <taxon>Diversisporales</taxon>
        <taxon>Gigasporaceae</taxon>
        <taxon>Racocetra</taxon>
    </lineage>
</organism>
<dbReference type="EMBL" id="CAJVQC010000632">
    <property type="protein sequence ID" value="CAG8476148.1"/>
    <property type="molecule type" value="Genomic_DNA"/>
</dbReference>
<evidence type="ECO:0000313" key="2">
    <source>
        <dbReference type="Proteomes" id="UP000789920"/>
    </source>
</evidence>
<keyword evidence="2" id="KW-1185">Reference proteome</keyword>
<sequence>MSGKGNNKANIKSKSKRSSHTNKNKVSQSTEIEDLEPSIDIVNNQETNQVKPSIYETPKSKHSKPIKKGTKRKAETPNTALPSDQSAQTDFPNARRVIQSTQAFKPIPPKNGCLHLKEYKESNRYTYLDNYNTIAELSMHWYRIGIPNGGIRDFDGLRRDREIILSPQKCSICSFKGDRLHACLDCVFIGCWRDQRHALKHFHDTSHTFAMDIVRLALFCFKCGDYVYDLDFETAKTLQEVRVAEKESNLKEPCAKRARYVSWQPNSEEVANISRDSTPLPCSGLRGLFNMGATCFMNAILQTFLTNPLIKNYFMTDKHNNKLCGTAGCMCCEIDNLFQEFHSGEKKPYPPCSFLHAMWLSSKELAGYAEQDAHEFYLAAINKMHADSKESIPESLNRNGQKCECIMHKTFGGVFQSRIKCKVCNDVKTKEEPLVEWQLHLRGSPTPQKKKNGHTKASIENDISEISDKNTLQLCLERYTAEEQIKDYKCDVCNLNYLEAGVSFNQIPASSEACTRRFSCKKLPPVLTFVVERFSREGKTTSKNEAPFEFPEEINMTKWTSLAQEVLEQGGSLDDLPDFKYNLISVVNHEGKINTGHYTVYCKNRDQWFLFDDHAVKLADIDDVLQSKRKAYLCFYIADTLEYDQL</sequence>
<comment type="caution">
    <text evidence="1">The sequence shown here is derived from an EMBL/GenBank/DDBJ whole genome shotgun (WGS) entry which is preliminary data.</text>
</comment>
<name>A0ACA9KK85_9GLOM</name>
<reference evidence="1" key="1">
    <citation type="submission" date="2021-06" db="EMBL/GenBank/DDBJ databases">
        <authorList>
            <person name="Kallberg Y."/>
            <person name="Tangrot J."/>
            <person name="Rosling A."/>
        </authorList>
    </citation>
    <scope>NUCLEOTIDE SEQUENCE</scope>
    <source>
        <strain evidence="1">MA461A</strain>
    </source>
</reference>
<dbReference type="Proteomes" id="UP000789920">
    <property type="component" value="Unassembled WGS sequence"/>
</dbReference>